<dbReference type="PANTHER" id="PTHR10098">
    <property type="entry name" value="RAPSYN-RELATED"/>
    <property type="match status" value="1"/>
</dbReference>
<feature type="repeat" description="TPR" evidence="1">
    <location>
        <begin position="319"/>
        <end position="352"/>
    </location>
</feature>
<dbReference type="SUPFAM" id="SSF48452">
    <property type="entry name" value="TPR-like"/>
    <property type="match status" value="1"/>
</dbReference>
<protein>
    <submittedName>
        <fullName evidence="3">Tetratricopeptide repeat protein</fullName>
    </submittedName>
</protein>
<accession>A0ABR8CH40</accession>
<dbReference type="SMART" id="SM00028">
    <property type="entry name" value="TPR"/>
    <property type="match status" value="5"/>
</dbReference>
<dbReference type="Proteomes" id="UP000618445">
    <property type="component" value="Unassembled WGS sequence"/>
</dbReference>
<dbReference type="InterPro" id="IPR011990">
    <property type="entry name" value="TPR-like_helical_dom_sf"/>
</dbReference>
<dbReference type="PROSITE" id="PS50005">
    <property type="entry name" value="TPR"/>
    <property type="match status" value="1"/>
</dbReference>
<sequence>MVVELAISMYPANIVLAEETTAKKSTYRKMREQELDKLLRLIDYRGRLTLVEHEKINRQILAIYKGLGDLKGEVKTLVSLAYLDARRYRHSRAINTLRQALKLARASGDIKFEFEIMSHRMSLENIVKNRLIPGDMPVYEYLIKRDSNSDDIEARVEYLFEHKNFCAEDYFCTTSGYGSIGDAYVYKKLYPRAIEFYKKGILKLRKISSEREPRTSILLLKMGLAHKLMGNEAEALIYLNEALVYYEKTLDLIINGLKQGKKMGYLGVFEDLKEFTVIAAAKGSNQLLEKVLYTQKLLRDSLIDEKTGTVSLHLDVDMGSAYEDTGDAYSEVGNYKVAMMYYQKAIDYYSQVKPPKDENDKHSFLRNVFLIKHKIARTYVRLGDEANALIAYEDLLKFGEIRANLVKKEERDSYRPSFFFYPGFLIDIGNFYASRGDRQKAMNFYKQADYVSGTEWLGGGYGGGSGSVSIISDEDDLDKLLPSPSTESKSDSTTQEQKK</sequence>
<keyword evidence="4" id="KW-1185">Reference proteome</keyword>
<comment type="caution">
    <text evidence="3">The sequence shown here is derived from an EMBL/GenBank/DDBJ whole genome shotgun (WGS) entry which is preliminary data.</text>
</comment>
<organism evidence="3 4">
    <name type="scientific">Phormidium tenue FACHB-1050</name>
    <dbReference type="NCBI Taxonomy" id="2692857"/>
    <lineage>
        <taxon>Bacteria</taxon>
        <taxon>Bacillati</taxon>
        <taxon>Cyanobacteriota</taxon>
        <taxon>Cyanophyceae</taxon>
        <taxon>Oscillatoriophycideae</taxon>
        <taxon>Oscillatoriales</taxon>
        <taxon>Oscillatoriaceae</taxon>
        <taxon>Phormidium</taxon>
    </lineage>
</organism>
<dbReference type="InterPro" id="IPR019734">
    <property type="entry name" value="TPR_rpt"/>
</dbReference>
<feature type="compositionally biased region" description="Polar residues" evidence="2">
    <location>
        <begin position="483"/>
        <end position="499"/>
    </location>
</feature>
<gene>
    <name evidence="3" type="ORF">H6G05_19830</name>
</gene>
<dbReference type="RefSeq" id="WP_190580704.1">
    <property type="nucleotide sequence ID" value="NZ_CAWPQU010000036.1"/>
</dbReference>
<dbReference type="Gene3D" id="1.25.40.10">
    <property type="entry name" value="Tetratricopeptide repeat domain"/>
    <property type="match status" value="3"/>
</dbReference>
<name>A0ABR8CH40_9CYAN</name>
<evidence type="ECO:0000313" key="3">
    <source>
        <dbReference type="EMBL" id="MBD2319081.1"/>
    </source>
</evidence>
<evidence type="ECO:0000256" key="2">
    <source>
        <dbReference type="SAM" id="MobiDB-lite"/>
    </source>
</evidence>
<feature type="region of interest" description="Disordered" evidence="2">
    <location>
        <begin position="477"/>
        <end position="499"/>
    </location>
</feature>
<dbReference type="Pfam" id="PF13181">
    <property type="entry name" value="TPR_8"/>
    <property type="match status" value="1"/>
</dbReference>
<proteinExistence type="predicted"/>
<keyword evidence="1" id="KW-0802">TPR repeat</keyword>
<reference evidence="3 4" key="1">
    <citation type="journal article" date="2020" name="ISME J.">
        <title>Comparative genomics reveals insights into cyanobacterial evolution and habitat adaptation.</title>
        <authorList>
            <person name="Chen M.Y."/>
            <person name="Teng W.K."/>
            <person name="Zhao L."/>
            <person name="Hu C.X."/>
            <person name="Zhou Y.K."/>
            <person name="Han B.P."/>
            <person name="Song L.R."/>
            <person name="Shu W.S."/>
        </authorList>
    </citation>
    <scope>NUCLEOTIDE SEQUENCE [LARGE SCALE GENOMIC DNA]</scope>
    <source>
        <strain evidence="3 4">FACHB-1050</strain>
    </source>
</reference>
<evidence type="ECO:0000256" key="1">
    <source>
        <dbReference type="PROSITE-ProRule" id="PRU00339"/>
    </source>
</evidence>
<evidence type="ECO:0000313" key="4">
    <source>
        <dbReference type="Proteomes" id="UP000618445"/>
    </source>
</evidence>
<dbReference type="EMBL" id="JACJQY010000041">
    <property type="protein sequence ID" value="MBD2319081.1"/>
    <property type="molecule type" value="Genomic_DNA"/>
</dbReference>